<dbReference type="AlphaFoldDB" id="A0A9N7NLZ5"/>
<protein>
    <submittedName>
        <fullName evidence="1">E3 ubiquitin-protein ligase UPL1</fullName>
    </submittedName>
</protein>
<name>A0A9N7NLZ5_STRHE</name>
<dbReference type="OrthoDB" id="1093005at2759"/>
<dbReference type="Proteomes" id="UP001153555">
    <property type="component" value="Unassembled WGS sequence"/>
</dbReference>
<proteinExistence type="predicted"/>
<gene>
    <name evidence="1" type="ORF">SHERM_27764</name>
</gene>
<evidence type="ECO:0000313" key="1">
    <source>
        <dbReference type="EMBL" id="CAA0832469.1"/>
    </source>
</evidence>
<evidence type="ECO:0000313" key="2">
    <source>
        <dbReference type="Proteomes" id="UP001153555"/>
    </source>
</evidence>
<keyword evidence="2" id="KW-1185">Reference proteome</keyword>
<accession>A0A9N7NLZ5</accession>
<organism evidence="1 2">
    <name type="scientific">Striga hermonthica</name>
    <name type="common">Purple witchweed</name>
    <name type="synonym">Buchnera hermonthica</name>
    <dbReference type="NCBI Taxonomy" id="68872"/>
    <lineage>
        <taxon>Eukaryota</taxon>
        <taxon>Viridiplantae</taxon>
        <taxon>Streptophyta</taxon>
        <taxon>Embryophyta</taxon>
        <taxon>Tracheophyta</taxon>
        <taxon>Spermatophyta</taxon>
        <taxon>Magnoliopsida</taxon>
        <taxon>eudicotyledons</taxon>
        <taxon>Gunneridae</taxon>
        <taxon>Pentapetalae</taxon>
        <taxon>asterids</taxon>
        <taxon>lamiids</taxon>
        <taxon>Lamiales</taxon>
        <taxon>Orobanchaceae</taxon>
        <taxon>Buchnereae</taxon>
        <taxon>Striga</taxon>
    </lineage>
</organism>
<dbReference type="EMBL" id="CACSLK010027833">
    <property type="protein sequence ID" value="CAA0832469.1"/>
    <property type="molecule type" value="Genomic_DNA"/>
</dbReference>
<sequence>MVPYNVEKPVFVETNLGTRFVAVAHLDITVKDFKRELEKTHMNCFPEFGRIRVNALMVQLKSHLYHLGESFPLKYAFHDSKGTLFLQMDVHPFNFKNTKVCQNMNSAANMDSGSVIPQRKRLTYEGNKKRIENKRKEVDIWKYPFIRSSFLIFSLIIKKKKKTRRIQKDTILESRNEKASESASVSGIIEKYFSDNDEVASTPFSRYYRNSNFQPGVIISQMKGHINKPGYESSKKPEVVRIAKWLRVPGYNIVRRHRRLDVTRLHAEPPAKYGGGSGSEGLGVQRIRSQVAGFDFKSRFVSGARVCGRSDERVHLEQAFGFGSGRDGPQSCGSC</sequence>
<reference evidence="1" key="1">
    <citation type="submission" date="2019-12" db="EMBL/GenBank/DDBJ databases">
        <authorList>
            <person name="Scholes J."/>
        </authorList>
    </citation>
    <scope>NUCLEOTIDE SEQUENCE</scope>
</reference>
<comment type="caution">
    <text evidence="1">The sequence shown here is derived from an EMBL/GenBank/DDBJ whole genome shotgun (WGS) entry which is preliminary data.</text>
</comment>